<evidence type="ECO:0000313" key="6">
    <source>
        <dbReference type="Proteomes" id="UP000639772"/>
    </source>
</evidence>
<feature type="transmembrane region" description="Helical" evidence="2">
    <location>
        <begin position="279"/>
        <end position="299"/>
    </location>
</feature>
<keyword evidence="2" id="KW-0812">Transmembrane</keyword>
<evidence type="ECO:0000313" key="3">
    <source>
        <dbReference type="EMBL" id="KAG0497055.1"/>
    </source>
</evidence>
<evidence type="ECO:0000256" key="1">
    <source>
        <dbReference type="SAM" id="MobiDB-lite"/>
    </source>
</evidence>
<dbReference type="GO" id="GO:0031969">
    <property type="term" value="C:chloroplast membrane"/>
    <property type="evidence" value="ECO:0007669"/>
    <property type="project" value="TreeGrafter"/>
</dbReference>
<proteinExistence type="predicted"/>
<feature type="transmembrane region" description="Helical" evidence="2">
    <location>
        <begin position="219"/>
        <end position="235"/>
    </location>
</feature>
<dbReference type="Proteomes" id="UP000636800">
    <property type="component" value="Chromosome 1"/>
</dbReference>
<organism evidence="3 5">
    <name type="scientific">Vanilla planifolia</name>
    <name type="common">Vanilla</name>
    <dbReference type="NCBI Taxonomy" id="51239"/>
    <lineage>
        <taxon>Eukaryota</taxon>
        <taxon>Viridiplantae</taxon>
        <taxon>Streptophyta</taxon>
        <taxon>Embryophyta</taxon>
        <taxon>Tracheophyta</taxon>
        <taxon>Spermatophyta</taxon>
        <taxon>Magnoliopsida</taxon>
        <taxon>Liliopsida</taxon>
        <taxon>Asparagales</taxon>
        <taxon>Orchidaceae</taxon>
        <taxon>Vanilloideae</taxon>
        <taxon>Vanilleae</taxon>
        <taxon>Vanilla</taxon>
    </lineage>
</organism>
<feature type="region of interest" description="Disordered" evidence="1">
    <location>
        <begin position="54"/>
        <end position="79"/>
    </location>
</feature>
<sequence>MAAAVLLNHSVRYNIPAIEAVPAVAGRFHSSILRLCSCRVGVYKKGMRCVVVAGSPPHSGKTRRPAAPPAARADDSSASSEMSTESALNLLGVQEGASFEEIVRAKNSIVDSCKDDQEAIAKVEAAYDMLLLQSLNQRRSGKVANSNIRYADVKSIRNPEAGPLPQWLKSTIKNVPISFESPAASSLGVKAGLYGALMILTYANGASTDVAAPYSGPDVPGLILATGFGVSIYFLRKKTIGLGKATLMTAGGLVVGAVVGSAIENWLQVDVVPFLGIHSPAVIVSEFILLTQLLVSLYLR</sequence>
<keyword evidence="5" id="KW-1185">Reference proteome</keyword>
<comment type="caution">
    <text evidence="3">The sequence shown here is derived from an EMBL/GenBank/DDBJ whole genome shotgun (WGS) entry which is preliminary data.</text>
</comment>
<name>A0A835RYK7_VANPL</name>
<feature type="transmembrane region" description="Helical" evidence="2">
    <location>
        <begin position="247"/>
        <end position="267"/>
    </location>
</feature>
<protein>
    <recommendedName>
        <fullName evidence="7">Protein CHAPERONE-LIKE PROTEIN OF POR1, chloroplastic</fullName>
    </recommendedName>
</protein>
<dbReference type="Pfam" id="PF11833">
    <property type="entry name" value="CPP1-like"/>
    <property type="match status" value="1"/>
</dbReference>
<dbReference type="EMBL" id="JADCNM010000001">
    <property type="protein sequence ID" value="KAG0501384.1"/>
    <property type="molecule type" value="Genomic_DNA"/>
</dbReference>
<gene>
    <name evidence="4" type="ORF">HPP92_001456</name>
    <name evidence="3" type="ORF">HPP92_001746</name>
</gene>
<evidence type="ECO:0000256" key="2">
    <source>
        <dbReference type="SAM" id="Phobius"/>
    </source>
</evidence>
<keyword evidence="2" id="KW-1133">Transmembrane helix</keyword>
<evidence type="ECO:0008006" key="7">
    <source>
        <dbReference type="Google" id="ProtNLM"/>
    </source>
</evidence>
<dbReference type="EMBL" id="JADCNL010000001">
    <property type="protein sequence ID" value="KAG0497055.1"/>
    <property type="molecule type" value="Genomic_DNA"/>
</dbReference>
<dbReference type="Proteomes" id="UP000639772">
    <property type="component" value="Chromosome 1"/>
</dbReference>
<dbReference type="InterPro" id="IPR021788">
    <property type="entry name" value="CPP1-like"/>
</dbReference>
<evidence type="ECO:0000313" key="4">
    <source>
        <dbReference type="EMBL" id="KAG0501384.1"/>
    </source>
</evidence>
<evidence type="ECO:0000313" key="5">
    <source>
        <dbReference type="Proteomes" id="UP000636800"/>
    </source>
</evidence>
<reference evidence="5 6" key="1">
    <citation type="journal article" date="2020" name="Nat. Food">
        <title>A phased Vanilla planifolia genome enables genetic improvement of flavour and production.</title>
        <authorList>
            <person name="Hasing T."/>
            <person name="Tang H."/>
            <person name="Brym M."/>
            <person name="Khazi F."/>
            <person name="Huang T."/>
            <person name="Chambers A.H."/>
        </authorList>
    </citation>
    <scope>NUCLEOTIDE SEQUENCE [LARGE SCALE GENOMIC DNA]</scope>
    <source>
        <tissue evidence="3">Leaf</tissue>
    </source>
</reference>
<dbReference type="OrthoDB" id="513574at2759"/>
<accession>A0A835RYK7</accession>
<dbReference type="AlphaFoldDB" id="A0A835RYK7"/>
<dbReference type="PANTHER" id="PTHR33372:SF10">
    <property type="entry name" value="OS03G0137300 PROTEIN"/>
    <property type="match status" value="1"/>
</dbReference>
<keyword evidence="2" id="KW-0472">Membrane</keyword>
<dbReference type="PANTHER" id="PTHR33372">
    <property type="match status" value="1"/>
</dbReference>